<comment type="caution">
    <text evidence="2">The sequence shown here is derived from an EMBL/GenBank/DDBJ whole genome shotgun (WGS) entry which is preliminary data.</text>
</comment>
<organism evidence="2 3">
    <name type="scientific">Candidatus Mucispirillum faecigallinarum</name>
    <dbReference type="NCBI Taxonomy" id="2838699"/>
    <lineage>
        <taxon>Bacteria</taxon>
        <taxon>Pseudomonadati</taxon>
        <taxon>Deferribacterota</taxon>
        <taxon>Deferribacteres</taxon>
        <taxon>Deferribacterales</taxon>
        <taxon>Mucispirillaceae</taxon>
        <taxon>Mucispirillum</taxon>
    </lineage>
</organism>
<evidence type="ECO:0000313" key="2">
    <source>
        <dbReference type="EMBL" id="HIZ89265.1"/>
    </source>
</evidence>
<accession>A0A9D2GUI3</accession>
<feature type="transmembrane region" description="Helical" evidence="1">
    <location>
        <begin position="232"/>
        <end position="252"/>
    </location>
</feature>
<protein>
    <submittedName>
        <fullName evidence="2">Cytochrome C</fullName>
    </submittedName>
</protein>
<dbReference type="Proteomes" id="UP000824176">
    <property type="component" value="Unassembled WGS sequence"/>
</dbReference>
<evidence type="ECO:0000313" key="3">
    <source>
        <dbReference type="Proteomes" id="UP000824176"/>
    </source>
</evidence>
<dbReference type="EMBL" id="DXAQ01000077">
    <property type="protein sequence ID" value="HIZ89265.1"/>
    <property type="molecule type" value="Genomic_DNA"/>
</dbReference>
<feature type="transmembrane region" description="Helical" evidence="1">
    <location>
        <begin position="173"/>
        <end position="195"/>
    </location>
</feature>
<name>A0A9D2GUI3_9BACT</name>
<reference evidence="2" key="1">
    <citation type="journal article" date="2021" name="PeerJ">
        <title>Extensive microbial diversity within the chicken gut microbiome revealed by metagenomics and culture.</title>
        <authorList>
            <person name="Gilroy R."/>
            <person name="Ravi A."/>
            <person name="Getino M."/>
            <person name="Pursley I."/>
            <person name="Horton D.L."/>
            <person name="Alikhan N.F."/>
            <person name="Baker D."/>
            <person name="Gharbi K."/>
            <person name="Hall N."/>
            <person name="Watson M."/>
            <person name="Adriaenssens E.M."/>
            <person name="Foster-Nyarko E."/>
            <person name="Jarju S."/>
            <person name="Secka A."/>
            <person name="Antonio M."/>
            <person name="Oren A."/>
            <person name="Chaudhuri R.R."/>
            <person name="La Ragione R."/>
            <person name="Hildebrand F."/>
            <person name="Pallen M.J."/>
        </authorList>
    </citation>
    <scope>NUCLEOTIDE SEQUENCE</scope>
    <source>
        <strain evidence="2">ChiW4-1371</strain>
    </source>
</reference>
<evidence type="ECO:0000256" key="1">
    <source>
        <dbReference type="SAM" id="Phobius"/>
    </source>
</evidence>
<gene>
    <name evidence="2" type="ORF">H9804_04910</name>
</gene>
<sequence>MGKKISKSNIYAVIATVILFFAFTLPMVAFYNVPNKIKSGKIEDIPAFVYPLWNLYETGRYLSPYTPKGAERDLKKMIELNGEVGMMSTPVWFVSLEAPNYPQAAFPDGIPVYFHLDGYSGDVHEMNTINHFIGMYPMEAGAQLERKISPFLMLLVSVMMVVFIIYKGKLSPLLMAVPALIPAGFLAVYSGWLYWYGHNLQEWGMFKVKPFMPTALGDGKVAQFTTHSYPTIGFYLLLIVAVLSILAILSRIKENKEQNK</sequence>
<feature type="transmembrane region" description="Helical" evidence="1">
    <location>
        <begin position="148"/>
        <end position="166"/>
    </location>
</feature>
<keyword evidence="1" id="KW-0472">Membrane</keyword>
<feature type="transmembrane region" description="Helical" evidence="1">
    <location>
        <begin position="12"/>
        <end position="31"/>
    </location>
</feature>
<proteinExistence type="predicted"/>
<reference evidence="2" key="2">
    <citation type="submission" date="2021-04" db="EMBL/GenBank/DDBJ databases">
        <authorList>
            <person name="Gilroy R."/>
        </authorList>
    </citation>
    <scope>NUCLEOTIDE SEQUENCE</scope>
    <source>
        <strain evidence="2">ChiW4-1371</strain>
    </source>
</reference>
<keyword evidence="1" id="KW-1133">Transmembrane helix</keyword>
<keyword evidence="1" id="KW-0812">Transmembrane</keyword>
<dbReference type="AlphaFoldDB" id="A0A9D2GUI3"/>